<dbReference type="VEuPathDB" id="TrichDB:TVAGG3_0061300"/>
<evidence type="ECO:0000313" key="2">
    <source>
        <dbReference type="EMBL" id="EAY08809.1"/>
    </source>
</evidence>
<evidence type="ECO:0000313" key="3">
    <source>
        <dbReference type="Proteomes" id="UP000001542"/>
    </source>
</evidence>
<dbReference type="InParanoid" id="A2EEU3"/>
<sequence>MKHQDGRSSSSKKKIKPAPTKGRKGDDTEKLVVGAGWTAAATQKFFECPNDDERFKHIMAMFSITEDQYKNDVKSTTIADFHYANGLWCLESKFDQPQTQFICRSLDRLLTSAIQSQSPTELSEEKPSIDKLRLDLFTQFQTMFNELNAGEWKFNTEETQKILTFYNQVFFRPLRLILYSFTHNVESVKVPEKRRVFTPVPPVPLSQCDEAPHYVDDSMQFKPFTLPKGPLTLEDARELIQQYTDNVIDIINKRYDNLTDMVAKIQPPITSGR</sequence>
<organism evidence="2 3">
    <name type="scientific">Trichomonas vaginalis (strain ATCC PRA-98 / G3)</name>
    <dbReference type="NCBI Taxonomy" id="412133"/>
    <lineage>
        <taxon>Eukaryota</taxon>
        <taxon>Metamonada</taxon>
        <taxon>Parabasalia</taxon>
        <taxon>Trichomonadida</taxon>
        <taxon>Trichomonadidae</taxon>
        <taxon>Trichomonas</taxon>
    </lineage>
</organism>
<reference evidence="2" key="1">
    <citation type="submission" date="2006-10" db="EMBL/GenBank/DDBJ databases">
        <authorList>
            <person name="Amadeo P."/>
            <person name="Zhao Q."/>
            <person name="Wortman J."/>
            <person name="Fraser-Liggett C."/>
            <person name="Carlton J."/>
        </authorList>
    </citation>
    <scope>NUCLEOTIDE SEQUENCE</scope>
    <source>
        <strain evidence="2">G3</strain>
    </source>
</reference>
<dbReference type="Proteomes" id="UP000001542">
    <property type="component" value="Unassembled WGS sequence"/>
</dbReference>
<protein>
    <submittedName>
        <fullName evidence="2">Uncharacterized protein</fullName>
    </submittedName>
</protein>
<dbReference type="VEuPathDB" id="TrichDB:TVAG_213180"/>
<dbReference type="KEGG" id="tva:4766717"/>
<feature type="region of interest" description="Disordered" evidence="1">
    <location>
        <begin position="1"/>
        <end position="29"/>
    </location>
</feature>
<dbReference type="OrthoDB" id="10263301at2759"/>
<name>A2EEU3_TRIV3</name>
<reference evidence="2" key="2">
    <citation type="journal article" date="2007" name="Science">
        <title>Draft genome sequence of the sexually transmitted pathogen Trichomonas vaginalis.</title>
        <authorList>
            <person name="Carlton J.M."/>
            <person name="Hirt R.P."/>
            <person name="Silva J.C."/>
            <person name="Delcher A.L."/>
            <person name="Schatz M."/>
            <person name="Zhao Q."/>
            <person name="Wortman J.R."/>
            <person name="Bidwell S.L."/>
            <person name="Alsmark U.C.M."/>
            <person name="Besteiro S."/>
            <person name="Sicheritz-Ponten T."/>
            <person name="Noel C.J."/>
            <person name="Dacks J.B."/>
            <person name="Foster P.G."/>
            <person name="Simillion C."/>
            <person name="Van de Peer Y."/>
            <person name="Miranda-Saavedra D."/>
            <person name="Barton G.J."/>
            <person name="Westrop G.D."/>
            <person name="Mueller S."/>
            <person name="Dessi D."/>
            <person name="Fiori P.L."/>
            <person name="Ren Q."/>
            <person name="Paulsen I."/>
            <person name="Zhang H."/>
            <person name="Bastida-Corcuera F.D."/>
            <person name="Simoes-Barbosa A."/>
            <person name="Brown M.T."/>
            <person name="Hayes R.D."/>
            <person name="Mukherjee M."/>
            <person name="Okumura C.Y."/>
            <person name="Schneider R."/>
            <person name="Smith A.J."/>
            <person name="Vanacova S."/>
            <person name="Villalvazo M."/>
            <person name="Haas B.J."/>
            <person name="Pertea M."/>
            <person name="Feldblyum T.V."/>
            <person name="Utterback T.R."/>
            <person name="Shu C.L."/>
            <person name="Osoegawa K."/>
            <person name="de Jong P.J."/>
            <person name="Hrdy I."/>
            <person name="Horvathova L."/>
            <person name="Zubacova Z."/>
            <person name="Dolezal P."/>
            <person name="Malik S.B."/>
            <person name="Logsdon J.M. Jr."/>
            <person name="Henze K."/>
            <person name="Gupta A."/>
            <person name="Wang C.C."/>
            <person name="Dunne R.L."/>
            <person name="Upcroft J.A."/>
            <person name="Upcroft P."/>
            <person name="White O."/>
            <person name="Salzberg S.L."/>
            <person name="Tang P."/>
            <person name="Chiu C.-H."/>
            <person name="Lee Y.-S."/>
            <person name="Embley T.M."/>
            <person name="Coombs G.H."/>
            <person name="Mottram J.C."/>
            <person name="Tachezy J."/>
            <person name="Fraser-Liggett C.M."/>
            <person name="Johnson P.J."/>
        </authorList>
    </citation>
    <scope>NUCLEOTIDE SEQUENCE [LARGE SCALE GENOMIC DNA]</scope>
    <source>
        <strain evidence="2">G3</strain>
    </source>
</reference>
<gene>
    <name evidence="2" type="ORF">TVAG_213180</name>
</gene>
<dbReference type="RefSeq" id="XP_001321032.1">
    <property type="nucleotide sequence ID" value="XM_001320997.1"/>
</dbReference>
<dbReference type="SMR" id="A2EEU3"/>
<evidence type="ECO:0000256" key="1">
    <source>
        <dbReference type="SAM" id="MobiDB-lite"/>
    </source>
</evidence>
<dbReference type="EMBL" id="DS113370">
    <property type="protein sequence ID" value="EAY08809.1"/>
    <property type="molecule type" value="Genomic_DNA"/>
</dbReference>
<dbReference type="AlphaFoldDB" id="A2EEU3"/>
<proteinExistence type="predicted"/>
<accession>A2EEU3</accession>
<keyword evidence="3" id="KW-1185">Reference proteome</keyword>